<organism evidence="1">
    <name type="scientific">uncultured Caudovirales phage</name>
    <dbReference type="NCBI Taxonomy" id="2100421"/>
    <lineage>
        <taxon>Viruses</taxon>
        <taxon>Duplodnaviria</taxon>
        <taxon>Heunggongvirae</taxon>
        <taxon>Uroviricota</taxon>
        <taxon>Caudoviricetes</taxon>
        <taxon>Peduoviridae</taxon>
        <taxon>Maltschvirus</taxon>
        <taxon>Maltschvirus maltsch</taxon>
    </lineage>
</organism>
<accession>A0A2H4J2Y8</accession>
<protein>
    <submittedName>
        <fullName evidence="1">Uncharacterized protein</fullName>
    </submittedName>
</protein>
<dbReference type="InterPro" id="IPR009520">
    <property type="entry name" value="DUF1140"/>
</dbReference>
<gene>
    <name evidence="1" type="ORF">10S13_8</name>
</gene>
<name>A0A2H4J2Y8_9CAUD</name>
<sequence>MTERELLIIHSPTIIRELFKTMNSTIKRFYKFSDTSYKAEVGTSQYWKSVAGMEQTQNEIDGLLKQLKAMDNISGWHSKLHQDRYSFIKKYDDVLKRYEESAKEW</sequence>
<evidence type="ECO:0000313" key="1">
    <source>
        <dbReference type="EMBL" id="ASN69472.1"/>
    </source>
</evidence>
<reference evidence="1" key="1">
    <citation type="submission" date="2017-06" db="EMBL/GenBank/DDBJ databases">
        <title>Novel phages from South African skin metaviromes.</title>
        <authorList>
            <person name="van Zyl L.J."/>
            <person name="Abrahams Y."/>
            <person name="Stander E.A."/>
            <person name="Kirby B.M."/>
            <person name="Clavaud C."/>
            <person name="Farcet C."/>
            <person name="Breton L."/>
            <person name="Trindade M.I."/>
        </authorList>
    </citation>
    <scope>NUCLEOTIDE SEQUENCE</scope>
</reference>
<dbReference type="Pfam" id="PF06600">
    <property type="entry name" value="DUF1140"/>
    <property type="match status" value="1"/>
</dbReference>
<dbReference type="EMBL" id="MF417891">
    <property type="protein sequence ID" value="ASN69472.1"/>
    <property type="molecule type" value="Genomic_DNA"/>
</dbReference>
<proteinExistence type="predicted"/>